<organism evidence="2 3">
    <name type="scientific">Roseibium aggregatum (strain ATCC 25650 / DSM 13394 / JCM 20685 / NBRC 16684 / NCIMB 2208 / IAM 12614 / B1)</name>
    <name type="common">Stappia aggregata</name>
    <dbReference type="NCBI Taxonomy" id="384765"/>
    <lineage>
        <taxon>Bacteria</taxon>
        <taxon>Pseudomonadati</taxon>
        <taxon>Pseudomonadota</taxon>
        <taxon>Alphaproteobacteria</taxon>
        <taxon>Hyphomicrobiales</taxon>
        <taxon>Stappiaceae</taxon>
        <taxon>Roseibium</taxon>
    </lineage>
</organism>
<accession>A0NQ85</accession>
<dbReference type="GeneID" id="68845702"/>
<name>A0NQ85_ROSAI</name>
<dbReference type="EMBL" id="AAUW01000004">
    <property type="protein sequence ID" value="EAV44943.1"/>
    <property type="molecule type" value="Genomic_DNA"/>
</dbReference>
<evidence type="ECO:0000313" key="2">
    <source>
        <dbReference type="EMBL" id="EAV44943.1"/>
    </source>
</evidence>
<reference evidence="2 3" key="1">
    <citation type="submission" date="2006-05" db="EMBL/GenBank/DDBJ databases">
        <authorList>
            <person name="King G."/>
            <person name="Ferriera S."/>
            <person name="Johnson J."/>
            <person name="Kravitz S."/>
            <person name="Beeson K."/>
            <person name="Sutton G."/>
            <person name="Rogers Y.-H."/>
            <person name="Friedman R."/>
            <person name="Frazier M."/>
            <person name="Venter J.C."/>
        </authorList>
    </citation>
    <scope>NUCLEOTIDE SEQUENCE [LARGE SCALE GENOMIC DNA]</scope>
    <source>
        <strain evidence="3">ATCC 25650 / DSM 13394 / JCM 20685 / NBRC 16684 / NCIMB 2208 / IAM 12614 / B1</strain>
    </source>
</reference>
<dbReference type="Proteomes" id="UP000004848">
    <property type="component" value="Unassembled WGS sequence"/>
</dbReference>
<proteinExistence type="predicted"/>
<dbReference type="RefSeq" id="WP_006933058.1">
    <property type="nucleotide sequence ID" value="NZ_AAUW01000004.1"/>
</dbReference>
<protein>
    <recommendedName>
        <fullName evidence="4">Major capsid protein E</fullName>
    </recommendedName>
</protein>
<comment type="caution">
    <text evidence="2">The sequence shown here is derived from an EMBL/GenBank/DDBJ whole genome shotgun (WGS) entry which is preliminary data.</text>
</comment>
<evidence type="ECO:0008006" key="4">
    <source>
        <dbReference type="Google" id="ProtNLM"/>
    </source>
</evidence>
<dbReference type="eggNOG" id="ENOG502Z7JG">
    <property type="taxonomic scope" value="Bacteria"/>
</dbReference>
<evidence type="ECO:0000313" key="3">
    <source>
        <dbReference type="Proteomes" id="UP000004848"/>
    </source>
</evidence>
<evidence type="ECO:0000256" key="1">
    <source>
        <dbReference type="SAM" id="MobiDB-lite"/>
    </source>
</evidence>
<sequence>MPTLDIFNDDAFSVQNLTATVNEQPYRPGQISSSGMFEEDSVTTTVISVENQKGQLSLVEPTERGGPGETAGEGSRSLVPFSVPHYERDDAVKADEVQGVRAFGSETEVEQVMDRVRSKTDRHLRDLDMTLEHQRVGAIKGIVVTKSGVVLENLYSRFGIAVPAAVSLDLDNDAAKVDEILETDVAWSIEDSLDDYYTGFHVWTGREFHLKVWNHKRIRETFLNTVGADQLRQAIPDKYQIGKFTFERYRNGSKAKADNGGVGYIAENEGRVTPMGVSGLFISRFAPADYIETVNTPGLPRYAKVWVPQNGKKAEIEVQTNVISLCTRPGALRRLTV</sequence>
<gene>
    <name evidence="2" type="ORF">SIAM614_13048</name>
</gene>
<dbReference type="OrthoDB" id="6388191at2"/>
<feature type="region of interest" description="Disordered" evidence="1">
    <location>
        <begin position="57"/>
        <end position="79"/>
    </location>
</feature>
<dbReference type="InterPro" id="IPR005564">
    <property type="entry name" value="Major_capsid_GpE"/>
</dbReference>
<dbReference type="Pfam" id="PF03864">
    <property type="entry name" value="Phage_cap_E"/>
    <property type="match status" value="1"/>
</dbReference>
<dbReference type="AlphaFoldDB" id="A0NQ85"/>